<keyword evidence="1" id="KW-0812">Transmembrane</keyword>
<accession>A0A660SAC1</accession>
<keyword evidence="1" id="KW-1133">Transmembrane helix</keyword>
<keyword evidence="1" id="KW-0472">Membrane</keyword>
<sequence>MDKFIISLVTIGVVFSLLALTMLISAFKNLFKMKLNIRRLWLNSLILLIVLLLGLSSMYLALFLRTFSLYTKEDKIGKVFAEKSGDSINIYYKDLKRDKEYEFYINGDEWMIEGYILRWNLPLRFLGAKSYYKVTRFSGRSEKVIDKTSSYSLSKEGEKWKFILNNSSKIPFANAAYGIGAFQYPGNDTIYIYINETGFIIKRK</sequence>
<evidence type="ECO:0000256" key="1">
    <source>
        <dbReference type="SAM" id="Phobius"/>
    </source>
</evidence>
<dbReference type="Proteomes" id="UP000282321">
    <property type="component" value="Unassembled WGS sequence"/>
</dbReference>
<evidence type="ECO:0000313" key="2">
    <source>
        <dbReference type="EMBL" id="RKX67562.1"/>
    </source>
</evidence>
<name>A0A660SAC1_UNCT6</name>
<dbReference type="AlphaFoldDB" id="A0A660SAC1"/>
<proteinExistence type="predicted"/>
<reference evidence="2 3" key="1">
    <citation type="submission" date="2018-06" db="EMBL/GenBank/DDBJ databases">
        <title>Extensive metabolic versatility and redundancy in microbially diverse, dynamic hydrothermal sediments.</title>
        <authorList>
            <person name="Dombrowski N."/>
            <person name="Teske A."/>
            <person name="Baker B.J."/>
        </authorList>
    </citation>
    <scope>NUCLEOTIDE SEQUENCE [LARGE SCALE GENOMIC DNA]</scope>
    <source>
        <strain evidence="2">B35_G9</strain>
    </source>
</reference>
<organism evidence="2 3">
    <name type="scientific">candidate division TA06 bacterium</name>
    <dbReference type="NCBI Taxonomy" id="2250710"/>
    <lineage>
        <taxon>Bacteria</taxon>
        <taxon>Bacteria division TA06</taxon>
    </lineage>
</organism>
<protein>
    <submittedName>
        <fullName evidence="2">Uncharacterized protein</fullName>
    </submittedName>
</protein>
<evidence type="ECO:0000313" key="3">
    <source>
        <dbReference type="Proteomes" id="UP000282321"/>
    </source>
</evidence>
<feature type="non-terminal residue" evidence="2">
    <location>
        <position position="204"/>
    </location>
</feature>
<gene>
    <name evidence="2" type="ORF">DRP44_02120</name>
</gene>
<feature type="transmembrane region" description="Helical" evidence="1">
    <location>
        <begin position="40"/>
        <end position="64"/>
    </location>
</feature>
<dbReference type="EMBL" id="QNBC01000017">
    <property type="protein sequence ID" value="RKX67562.1"/>
    <property type="molecule type" value="Genomic_DNA"/>
</dbReference>
<comment type="caution">
    <text evidence="2">The sequence shown here is derived from an EMBL/GenBank/DDBJ whole genome shotgun (WGS) entry which is preliminary data.</text>
</comment>
<feature type="transmembrane region" description="Helical" evidence="1">
    <location>
        <begin position="6"/>
        <end position="28"/>
    </location>
</feature>